<evidence type="ECO:0000313" key="3">
    <source>
        <dbReference type="EMBL" id="KAK8033601.1"/>
    </source>
</evidence>
<reference evidence="3 4" key="1">
    <citation type="submission" date="2023-01" db="EMBL/GenBank/DDBJ databases">
        <title>Analysis of 21 Apiospora genomes using comparative genomics revels a genus with tremendous synthesis potential of carbohydrate active enzymes and secondary metabolites.</title>
        <authorList>
            <person name="Sorensen T."/>
        </authorList>
    </citation>
    <scope>NUCLEOTIDE SEQUENCE [LARGE SCALE GENOMIC DNA]</scope>
    <source>
        <strain evidence="3 4">CBS 20057</strain>
    </source>
</reference>
<evidence type="ECO:0000313" key="4">
    <source>
        <dbReference type="Proteomes" id="UP001396898"/>
    </source>
</evidence>
<keyword evidence="2" id="KW-0732">Signal</keyword>
<dbReference type="Proteomes" id="UP001396898">
    <property type="component" value="Unassembled WGS sequence"/>
</dbReference>
<gene>
    <name evidence="3" type="ORF">PG991_002999</name>
</gene>
<evidence type="ECO:0000256" key="1">
    <source>
        <dbReference type="SAM" id="MobiDB-lite"/>
    </source>
</evidence>
<dbReference type="Gene3D" id="2.120.10.30">
    <property type="entry name" value="TolB, C-terminal domain"/>
    <property type="match status" value="1"/>
</dbReference>
<dbReference type="InterPro" id="IPR052998">
    <property type="entry name" value="Hetero-Diels-Alderase-like"/>
</dbReference>
<organism evidence="3 4">
    <name type="scientific">Apiospora marii</name>
    <dbReference type="NCBI Taxonomy" id="335849"/>
    <lineage>
        <taxon>Eukaryota</taxon>
        <taxon>Fungi</taxon>
        <taxon>Dikarya</taxon>
        <taxon>Ascomycota</taxon>
        <taxon>Pezizomycotina</taxon>
        <taxon>Sordariomycetes</taxon>
        <taxon>Xylariomycetidae</taxon>
        <taxon>Amphisphaeriales</taxon>
        <taxon>Apiosporaceae</taxon>
        <taxon>Apiospora</taxon>
    </lineage>
</organism>
<sequence>MQVISSLLMACAVGAASASPLSLGTPEIDLLGNPNPKPDARGLLPPAPDARGPLPPVTSVPALNTGLNKAAKAPLPLPARTIYQFPEEHSWVENLFVRDNGDILMTMMWPKPSLYLLKNPSTNEGAEPKLLHTFDDAQGLLGITETAPDTYALVSSKFSGMAAVVANGSAIWEVSIQDVANPKVRKVTNLPEGGFLNGVVKLHSPACRNVAPEDSKCILVSDSFNGLVWSVNTITGDYKVAVKVPEMDPIADAALPFGVNGIKIVGHYLYWANSDRLTMHRVSMDMQTGTMSKGAKVETLVTLKDTAFLDEFDIDEDGTIWGVTNADNRLIAMRPQDGSYETVVGSATEMTLAGDTSARFGKGAGNRRTLYITTGGAGVVPVNGTITEAAKLVAVDTRGYLGL</sequence>
<evidence type="ECO:0008006" key="5">
    <source>
        <dbReference type="Google" id="ProtNLM"/>
    </source>
</evidence>
<feature type="region of interest" description="Disordered" evidence="1">
    <location>
        <begin position="32"/>
        <end position="53"/>
    </location>
</feature>
<dbReference type="PANTHER" id="PTHR42060">
    <property type="entry name" value="NHL REPEAT-CONTAINING PROTEIN-RELATED"/>
    <property type="match status" value="1"/>
</dbReference>
<evidence type="ECO:0000256" key="2">
    <source>
        <dbReference type="SAM" id="SignalP"/>
    </source>
</evidence>
<proteinExistence type="predicted"/>
<feature type="signal peptide" evidence="2">
    <location>
        <begin position="1"/>
        <end position="18"/>
    </location>
</feature>
<dbReference type="PANTHER" id="PTHR42060:SF1">
    <property type="entry name" value="NHL REPEAT-CONTAINING PROTEIN"/>
    <property type="match status" value="1"/>
</dbReference>
<dbReference type="EMBL" id="JAQQWI010000006">
    <property type="protein sequence ID" value="KAK8033601.1"/>
    <property type="molecule type" value="Genomic_DNA"/>
</dbReference>
<dbReference type="SUPFAM" id="SSF63829">
    <property type="entry name" value="Calcium-dependent phosphotriesterase"/>
    <property type="match status" value="1"/>
</dbReference>
<accession>A0ABR1SH20</accession>
<dbReference type="InterPro" id="IPR011042">
    <property type="entry name" value="6-blade_b-propeller_TolB-like"/>
</dbReference>
<feature type="chain" id="PRO_5046381030" description="SMP-30/Gluconolactonase/LRE-like region domain-containing protein" evidence="2">
    <location>
        <begin position="19"/>
        <end position="403"/>
    </location>
</feature>
<comment type="caution">
    <text evidence="3">The sequence shown here is derived from an EMBL/GenBank/DDBJ whole genome shotgun (WGS) entry which is preliminary data.</text>
</comment>
<keyword evidence="4" id="KW-1185">Reference proteome</keyword>
<protein>
    <recommendedName>
        <fullName evidence="5">SMP-30/Gluconolactonase/LRE-like region domain-containing protein</fullName>
    </recommendedName>
</protein>
<name>A0ABR1SH20_9PEZI</name>